<dbReference type="GO" id="GO:0005886">
    <property type="term" value="C:plasma membrane"/>
    <property type="evidence" value="ECO:0007669"/>
    <property type="project" value="UniProtKB-SubCell"/>
</dbReference>
<dbReference type="OrthoDB" id="9807115at2"/>
<dbReference type="PANTHER" id="PTHR11795:SF450">
    <property type="entry name" value="ABC TRANSPORTER PERMEASE PROTEIN"/>
    <property type="match status" value="1"/>
</dbReference>
<dbReference type="Pfam" id="PF02653">
    <property type="entry name" value="BPD_transp_2"/>
    <property type="match status" value="1"/>
</dbReference>
<evidence type="ECO:0000313" key="10">
    <source>
        <dbReference type="EMBL" id="ROO29338.1"/>
    </source>
</evidence>
<dbReference type="InterPro" id="IPR001851">
    <property type="entry name" value="ABC_transp_permease"/>
</dbReference>
<evidence type="ECO:0000256" key="1">
    <source>
        <dbReference type="ARBA" id="ARBA00004429"/>
    </source>
</evidence>
<dbReference type="PANTHER" id="PTHR11795">
    <property type="entry name" value="BRANCHED-CHAIN AMINO ACID TRANSPORT SYSTEM PERMEASE PROTEIN LIVH"/>
    <property type="match status" value="1"/>
</dbReference>
<dbReference type="GO" id="GO:0006865">
    <property type="term" value="P:amino acid transport"/>
    <property type="evidence" value="ECO:0007669"/>
    <property type="project" value="UniProtKB-KW"/>
</dbReference>
<comment type="similarity">
    <text evidence="8">Belongs to the binding-protein-dependent transport system permease family. LivHM subfamily.</text>
</comment>
<protein>
    <submittedName>
        <fullName evidence="10">ABC transporter permease</fullName>
    </submittedName>
</protein>
<keyword evidence="2" id="KW-0813">Transport</keyword>
<reference evidence="10 11" key="1">
    <citation type="submission" date="2013-10" db="EMBL/GenBank/DDBJ databases">
        <title>Salinisphaera halophila YIM 95161 Genome Sequencing.</title>
        <authorList>
            <person name="Lai Q."/>
            <person name="Li C."/>
            <person name="Shao Z."/>
        </authorList>
    </citation>
    <scope>NUCLEOTIDE SEQUENCE [LARGE SCALE GENOMIC DNA]</scope>
    <source>
        <strain evidence="10 11">YIM 95161</strain>
    </source>
</reference>
<feature type="transmembrane region" description="Helical" evidence="9">
    <location>
        <begin position="187"/>
        <end position="206"/>
    </location>
</feature>
<evidence type="ECO:0000256" key="5">
    <source>
        <dbReference type="ARBA" id="ARBA00022970"/>
    </source>
</evidence>
<evidence type="ECO:0000313" key="11">
    <source>
        <dbReference type="Proteomes" id="UP000285123"/>
    </source>
</evidence>
<evidence type="ECO:0000256" key="7">
    <source>
        <dbReference type="ARBA" id="ARBA00023136"/>
    </source>
</evidence>
<gene>
    <name evidence="10" type="ORF">SAHL_09185</name>
</gene>
<feature type="transmembrane region" description="Helical" evidence="9">
    <location>
        <begin position="141"/>
        <end position="159"/>
    </location>
</feature>
<proteinExistence type="inferred from homology"/>
<name>A0A423PUR4_9GAMM</name>
<dbReference type="EMBL" id="AYKF01000081">
    <property type="protein sequence ID" value="ROO29338.1"/>
    <property type="molecule type" value="Genomic_DNA"/>
</dbReference>
<dbReference type="Proteomes" id="UP000285123">
    <property type="component" value="Unassembled WGS sequence"/>
</dbReference>
<dbReference type="RefSeq" id="WP_123591120.1">
    <property type="nucleotide sequence ID" value="NZ_AYKF01000081.1"/>
</dbReference>
<evidence type="ECO:0000256" key="8">
    <source>
        <dbReference type="ARBA" id="ARBA00037998"/>
    </source>
</evidence>
<evidence type="ECO:0000256" key="2">
    <source>
        <dbReference type="ARBA" id="ARBA00022448"/>
    </source>
</evidence>
<evidence type="ECO:0000256" key="9">
    <source>
        <dbReference type="SAM" id="Phobius"/>
    </source>
</evidence>
<dbReference type="GO" id="GO:0022857">
    <property type="term" value="F:transmembrane transporter activity"/>
    <property type="evidence" value="ECO:0007669"/>
    <property type="project" value="InterPro"/>
</dbReference>
<accession>A0A423PUR4</accession>
<comment type="caution">
    <text evidence="10">The sequence shown here is derived from an EMBL/GenBank/DDBJ whole genome shotgun (WGS) entry which is preliminary data.</text>
</comment>
<feature type="transmembrane region" description="Helical" evidence="9">
    <location>
        <begin position="265"/>
        <end position="285"/>
    </location>
</feature>
<keyword evidence="5" id="KW-0029">Amino-acid transport</keyword>
<organism evidence="10 11">
    <name type="scientific">Salinisphaera orenii YIM 95161</name>
    <dbReference type="NCBI Taxonomy" id="1051139"/>
    <lineage>
        <taxon>Bacteria</taxon>
        <taxon>Pseudomonadati</taxon>
        <taxon>Pseudomonadota</taxon>
        <taxon>Gammaproteobacteria</taxon>
        <taxon>Salinisphaerales</taxon>
        <taxon>Salinisphaeraceae</taxon>
        <taxon>Salinisphaera</taxon>
    </lineage>
</organism>
<sequence>MLSDFLQFLFSGLTTGATFALVALGFTIIYNASHVINFAQGEFLMIGGMGTVMFAAAGMPLLLAIAAAVALAVIAGMAIEKFAIERAGQADTIPLIIITIGASLFLRGLAQYFWGKSYHAVPAFSGDEPINILGATLLPQSLWVLGSMLILVCLLAWFFERTLSGKAMLAVAANKDAAQMVGISPRFVLLLAFALSAALGAIAGVMAAPITLTSYDIGIMLGLKGFVAAVLGGLGSAFGAVAGGLLLGLMEAMTAGYVSSDYKDAVPFVLVLLVLFFMPGGLFGAKSTARV</sequence>
<feature type="transmembrane region" description="Helical" evidence="9">
    <location>
        <begin position="6"/>
        <end position="28"/>
    </location>
</feature>
<dbReference type="CDD" id="cd06582">
    <property type="entry name" value="TM_PBP1_LivH_like"/>
    <property type="match status" value="1"/>
</dbReference>
<dbReference type="AlphaFoldDB" id="A0A423PUR4"/>
<evidence type="ECO:0000256" key="6">
    <source>
        <dbReference type="ARBA" id="ARBA00022989"/>
    </source>
</evidence>
<evidence type="ECO:0000256" key="4">
    <source>
        <dbReference type="ARBA" id="ARBA00022692"/>
    </source>
</evidence>
<evidence type="ECO:0000256" key="3">
    <source>
        <dbReference type="ARBA" id="ARBA00022475"/>
    </source>
</evidence>
<dbReference type="InterPro" id="IPR052157">
    <property type="entry name" value="BCAA_transport_permease"/>
</dbReference>
<keyword evidence="3" id="KW-1003">Cell membrane</keyword>
<keyword evidence="6 9" id="KW-1133">Transmembrane helix</keyword>
<keyword evidence="4 9" id="KW-0812">Transmembrane</keyword>
<keyword evidence="7 9" id="KW-0472">Membrane</keyword>
<feature type="transmembrane region" description="Helical" evidence="9">
    <location>
        <begin position="92"/>
        <end position="114"/>
    </location>
</feature>
<comment type="subcellular location">
    <subcellularLocation>
        <location evidence="1">Cell inner membrane</location>
        <topology evidence="1">Multi-pass membrane protein</topology>
    </subcellularLocation>
</comment>
<feature type="transmembrane region" description="Helical" evidence="9">
    <location>
        <begin position="226"/>
        <end position="253"/>
    </location>
</feature>